<feature type="signal peptide" evidence="1">
    <location>
        <begin position="1"/>
        <end position="19"/>
    </location>
</feature>
<sequence>MKALPLVVLQGLFVVLVDAFVFPVADPENATVVFNDGSFSTRDVDVTDFSWVKRWAAVGDSFTAGIGSGTPLGNPIRDQPDDTNWYCSRYDTAYPMIINDALGPSVTNFQFMACSGDRTGGIFNQINKMEGNLDLVVMTAGGNDLCLSSMIKECVFMALDGEEACQNVIDIAQKNLNSILKGNLAQLLEALNSKMNEKSVVIFNGYAQFFNTENEDCATKQDWTLINLWGGDPLRLTVKRRKTFNDLVVQINNVIKGAVADANKKGYKYRVGFANWDTWVSKGVDGQMCDPASTGHYPDPKQPDLQFFKPETSLGDDGPNGGELRRRDNATFAAEWQSYKRSLAVVQKHNAEIELYNSALYNSANPKAVVRHRLDRRAPSPPKCPGDTDAEIQPPSIGLPDFIGKMFHPNELGHYTIASWALQTMIDVRAEILGVTPPECQKTDKFTCWQSKGYKAYASEPRLNANYKDFCGSVPNPNGKDTLSHSQKYDEGTPDEVKFSVSYDGTSTNYDEKECEESMSRIINGCDGNDSKNPMDWKFGGEWVRGDWTYQVNPQRDNRPWPVIQKAEGSCKGWYHGVWSSYVMKGRGWSSYDYGQKTLMPEAKSCIGGGLTLWRFKYFDEPDSDGMEWQADFNTPIWVRSRCFKNNKVAFAAGGFTDGCGGND</sequence>
<dbReference type="OrthoDB" id="1896086at2759"/>
<dbReference type="AlphaFoldDB" id="A0A179F260"/>
<feature type="domain" description="SGNH hydrolase-type esterase" evidence="2">
    <location>
        <begin position="57"/>
        <end position="253"/>
    </location>
</feature>
<dbReference type="RefSeq" id="XP_022284027.1">
    <property type="nucleotide sequence ID" value="XM_022428352.1"/>
</dbReference>
<dbReference type="InterPro" id="IPR036514">
    <property type="entry name" value="SGNH_hydro_sf"/>
</dbReference>
<feature type="chain" id="PRO_5013198526" evidence="1">
    <location>
        <begin position="20"/>
        <end position="664"/>
    </location>
</feature>
<dbReference type="SUPFAM" id="SSF52266">
    <property type="entry name" value="SGNH hydrolase"/>
    <property type="match status" value="1"/>
</dbReference>
<dbReference type="InterPro" id="IPR013830">
    <property type="entry name" value="SGNH_hydro"/>
</dbReference>
<evidence type="ECO:0000259" key="2">
    <source>
        <dbReference type="Pfam" id="PF13472"/>
    </source>
</evidence>
<evidence type="ECO:0000313" key="3">
    <source>
        <dbReference type="EMBL" id="OAQ59536.2"/>
    </source>
</evidence>
<protein>
    <submittedName>
        <fullName evidence="3">Esterase family protein</fullName>
    </submittedName>
</protein>
<name>A0A179F260_METCM</name>
<dbReference type="GO" id="GO:0016788">
    <property type="term" value="F:hydrolase activity, acting on ester bonds"/>
    <property type="evidence" value="ECO:0007669"/>
    <property type="project" value="InterPro"/>
</dbReference>
<keyword evidence="4" id="KW-1185">Reference proteome</keyword>
<organism evidence="3 4">
    <name type="scientific">Pochonia chlamydosporia 170</name>
    <dbReference type="NCBI Taxonomy" id="1380566"/>
    <lineage>
        <taxon>Eukaryota</taxon>
        <taxon>Fungi</taxon>
        <taxon>Dikarya</taxon>
        <taxon>Ascomycota</taxon>
        <taxon>Pezizomycotina</taxon>
        <taxon>Sordariomycetes</taxon>
        <taxon>Hypocreomycetidae</taxon>
        <taxon>Hypocreales</taxon>
        <taxon>Clavicipitaceae</taxon>
        <taxon>Pochonia</taxon>
    </lineage>
</organism>
<dbReference type="CDD" id="cd01823">
    <property type="entry name" value="SEST_like"/>
    <property type="match status" value="1"/>
</dbReference>
<dbReference type="InterPro" id="IPR037460">
    <property type="entry name" value="SEST-like"/>
</dbReference>
<dbReference type="Pfam" id="PF13472">
    <property type="entry name" value="Lipase_GDSL_2"/>
    <property type="match status" value="1"/>
</dbReference>
<proteinExistence type="predicted"/>
<dbReference type="Pfam" id="PF18647">
    <property type="entry name" value="Fungal_lectin_2"/>
    <property type="match status" value="1"/>
</dbReference>
<dbReference type="PANTHER" id="PTHR37981">
    <property type="entry name" value="LIPASE 2"/>
    <property type="match status" value="1"/>
</dbReference>
<keyword evidence="1" id="KW-0732">Signal</keyword>
<dbReference type="STRING" id="1380566.A0A179F260"/>
<evidence type="ECO:0000313" key="4">
    <source>
        <dbReference type="Proteomes" id="UP000078397"/>
    </source>
</evidence>
<gene>
    <name evidence="3" type="ORF">VFPPC_03770</name>
</gene>
<dbReference type="KEGG" id="pchm:VFPPC_03770"/>
<evidence type="ECO:0000256" key="1">
    <source>
        <dbReference type="SAM" id="SignalP"/>
    </source>
</evidence>
<dbReference type="Gene3D" id="3.40.50.1110">
    <property type="entry name" value="SGNH hydrolase"/>
    <property type="match status" value="1"/>
</dbReference>
<dbReference type="GeneID" id="28847223"/>
<dbReference type="EMBL" id="LSBJ02000002">
    <property type="protein sequence ID" value="OAQ59536.2"/>
    <property type="molecule type" value="Genomic_DNA"/>
</dbReference>
<dbReference type="PANTHER" id="PTHR37981:SF1">
    <property type="entry name" value="SGNH HYDROLASE-TYPE ESTERASE DOMAIN-CONTAINING PROTEIN"/>
    <property type="match status" value="1"/>
</dbReference>
<reference evidence="3 4" key="1">
    <citation type="journal article" date="2016" name="PLoS Pathog.">
        <title>Biosynthesis of antibiotic leucinostatins in bio-control fungus Purpureocillium lilacinum and their inhibition on phytophthora revealed by genome mining.</title>
        <authorList>
            <person name="Wang G."/>
            <person name="Liu Z."/>
            <person name="Lin R."/>
            <person name="Li E."/>
            <person name="Mao Z."/>
            <person name="Ling J."/>
            <person name="Yang Y."/>
            <person name="Yin W.B."/>
            <person name="Xie B."/>
        </authorList>
    </citation>
    <scope>NUCLEOTIDE SEQUENCE [LARGE SCALE GENOMIC DNA]</scope>
    <source>
        <strain evidence="3">170</strain>
    </source>
</reference>
<dbReference type="Proteomes" id="UP000078397">
    <property type="component" value="Unassembled WGS sequence"/>
</dbReference>
<dbReference type="GO" id="GO:0006629">
    <property type="term" value="P:lipid metabolic process"/>
    <property type="evidence" value="ECO:0007669"/>
    <property type="project" value="TreeGrafter"/>
</dbReference>
<comment type="caution">
    <text evidence="3">The sequence shown here is derived from an EMBL/GenBank/DDBJ whole genome shotgun (WGS) entry which is preliminary data.</text>
</comment>
<accession>A0A179F260</accession>